<proteinExistence type="predicted"/>
<evidence type="ECO:0000256" key="1">
    <source>
        <dbReference type="SAM" id="Phobius"/>
    </source>
</evidence>
<dbReference type="AlphaFoldDB" id="A0A7S3HCG3"/>
<dbReference type="Gene3D" id="3.30.70.100">
    <property type="match status" value="1"/>
</dbReference>
<evidence type="ECO:0000313" key="3">
    <source>
        <dbReference type="EMBL" id="CAE0291478.1"/>
    </source>
</evidence>
<keyword evidence="1" id="KW-1133">Transmembrane helix</keyword>
<dbReference type="InterPro" id="IPR011008">
    <property type="entry name" value="Dimeric_a/b-barrel"/>
</dbReference>
<organism evidence="3">
    <name type="scientific">Spumella elongata</name>
    <dbReference type="NCBI Taxonomy" id="89044"/>
    <lineage>
        <taxon>Eukaryota</taxon>
        <taxon>Sar</taxon>
        <taxon>Stramenopiles</taxon>
        <taxon>Ochrophyta</taxon>
        <taxon>Chrysophyceae</taxon>
        <taxon>Chromulinales</taxon>
        <taxon>Chromulinaceae</taxon>
        <taxon>Spumella</taxon>
    </lineage>
</organism>
<keyword evidence="1" id="KW-0812">Transmembrane</keyword>
<dbReference type="InterPro" id="IPR013097">
    <property type="entry name" value="Dabb"/>
</dbReference>
<feature type="transmembrane region" description="Helical" evidence="1">
    <location>
        <begin position="123"/>
        <end position="141"/>
    </location>
</feature>
<evidence type="ECO:0000259" key="2">
    <source>
        <dbReference type="PROSITE" id="PS51502"/>
    </source>
</evidence>
<protein>
    <recommendedName>
        <fullName evidence="2">Stress-response A/B barrel domain-containing protein</fullName>
    </recommendedName>
</protein>
<feature type="domain" description="Stress-response A/B barrel" evidence="2">
    <location>
        <begin position="2"/>
        <end position="106"/>
    </location>
</feature>
<gene>
    <name evidence="3" type="ORF">SELO1098_LOCUS20323</name>
</gene>
<sequence length="147" mass="16029">MIFHLVLLKIKPSASGEQLDNLATSLKSLSGIPGVLSIQFEPANKSVYVGYDDRTKGYTHSLLVILADKKALEIYDKDTLHQLVKSSVIKPLLDTTVTDPVLAVDWEGEAPKLPAKCSLAKHYGFYLAAVGALSIAGFVALRYRSRL</sequence>
<dbReference type="EMBL" id="HBIC01039534">
    <property type="protein sequence ID" value="CAE0291478.1"/>
    <property type="molecule type" value="Transcribed_RNA"/>
</dbReference>
<accession>A0A7S3HCG3</accession>
<dbReference type="SUPFAM" id="SSF54909">
    <property type="entry name" value="Dimeric alpha+beta barrel"/>
    <property type="match status" value="1"/>
</dbReference>
<reference evidence="3" key="1">
    <citation type="submission" date="2021-01" db="EMBL/GenBank/DDBJ databases">
        <authorList>
            <person name="Corre E."/>
            <person name="Pelletier E."/>
            <person name="Niang G."/>
            <person name="Scheremetjew M."/>
            <person name="Finn R."/>
            <person name="Kale V."/>
            <person name="Holt S."/>
            <person name="Cochrane G."/>
            <person name="Meng A."/>
            <person name="Brown T."/>
            <person name="Cohen L."/>
        </authorList>
    </citation>
    <scope>NUCLEOTIDE SEQUENCE</scope>
    <source>
        <strain evidence="3">CCAP 955/1</strain>
    </source>
</reference>
<dbReference type="Pfam" id="PF07876">
    <property type="entry name" value="Dabb"/>
    <property type="match status" value="1"/>
</dbReference>
<keyword evidence="1" id="KW-0472">Membrane</keyword>
<name>A0A7S3HCG3_9STRA</name>
<dbReference type="PROSITE" id="PS51502">
    <property type="entry name" value="S_R_A_B_BARREL"/>
    <property type="match status" value="1"/>
</dbReference>
<dbReference type="SMART" id="SM00886">
    <property type="entry name" value="Dabb"/>
    <property type="match status" value="1"/>
</dbReference>